<feature type="transmembrane region" description="Helical" evidence="6">
    <location>
        <begin position="69"/>
        <end position="88"/>
    </location>
</feature>
<feature type="chain" id="PRO_5031292340" description="Amino acid transporter transmembrane domain-containing protein" evidence="7">
    <location>
        <begin position="23"/>
        <end position="169"/>
    </location>
</feature>
<dbReference type="AlphaFoldDB" id="A0A7S0YJG1"/>
<evidence type="ECO:0000313" key="9">
    <source>
        <dbReference type="EMBL" id="CAD8779221.1"/>
    </source>
</evidence>
<name>A0A7S0YJG1_9CHLO</name>
<comment type="subcellular location">
    <subcellularLocation>
        <location evidence="1">Membrane</location>
    </subcellularLocation>
</comment>
<feature type="transmembrane region" description="Helical" evidence="6">
    <location>
        <begin position="94"/>
        <end position="118"/>
    </location>
</feature>
<reference evidence="9" key="1">
    <citation type="submission" date="2021-01" db="EMBL/GenBank/DDBJ databases">
        <authorList>
            <person name="Corre E."/>
            <person name="Pelletier E."/>
            <person name="Niang G."/>
            <person name="Scheremetjew M."/>
            <person name="Finn R."/>
            <person name="Kale V."/>
            <person name="Holt S."/>
            <person name="Cochrane G."/>
            <person name="Meng A."/>
            <person name="Brown T."/>
            <person name="Cohen L."/>
        </authorList>
    </citation>
    <scope>NUCLEOTIDE SEQUENCE</scope>
    <source>
        <strain evidence="9">SAG 63-3</strain>
    </source>
</reference>
<protein>
    <recommendedName>
        <fullName evidence="8">Amino acid transporter transmembrane domain-containing protein</fullName>
    </recommendedName>
</protein>
<keyword evidence="3" id="KW-0029">Amino-acid transport</keyword>
<dbReference type="EMBL" id="HBFM01021713">
    <property type="protein sequence ID" value="CAD8779221.1"/>
    <property type="molecule type" value="Transcribed_RNA"/>
</dbReference>
<dbReference type="GO" id="GO:0016020">
    <property type="term" value="C:membrane"/>
    <property type="evidence" value="ECO:0007669"/>
    <property type="project" value="UniProtKB-SubCell"/>
</dbReference>
<gene>
    <name evidence="9" type="ORF">PPAR00522_LOCUS14150</name>
</gene>
<dbReference type="GO" id="GO:0006865">
    <property type="term" value="P:amino acid transport"/>
    <property type="evidence" value="ECO:0007669"/>
    <property type="project" value="UniProtKB-KW"/>
</dbReference>
<evidence type="ECO:0000256" key="1">
    <source>
        <dbReference type="ARBA" id="ARBA00004370"/>
    </source>
</evidence>
<sequence>MFPLRSSLLELLGCLPPPEARAASPEEVVSNDGGVNFANPTDDASSSPYPQTTAASQNLACQTKRYHKIFSIVTVLLLVGIYATVVLFSNIWTVISLVGSVSCTVMCFILPGAVLLVTYDKEGGKDLKERRKGGKGCTILVKGLAWLVGLLGVALLINGVASVFLLSSN</sequence>
<keyword evidence="5 6" id="KW-0472">Membrane</keyword>
<evidence type="ECO:0000256" key="3">
    <source>
        <dbReference type="ARBA" id="ARBA00022970"/>
    </source>
</evidence>
<evidence type="ECO:0000259" key="8">
    <source>
        <dbReference type="Pfam" id="PF01490"/>
    </source>
</evidence>
<evidence type="ECO:0000256" key="4">
    <source>
        <dbReference type="ARBA" id="ARBA00022989"/>
    </source>
</evidence>
<organism evidence="9">
    <name type="scientific">Polytomella parva</name>
    <dbReference type="NCBI Taxonomy" id="51329"/>
    <lineage>
        <taxon>Eukaryota</taxon>
        <taxon>Viridiplantae</taxon>
        <taxon>Chlorophyta</taxon>
        <taxon>core chlorophytes</taxon>
        <taxon>Chlorophyceae</taxon>
        <taxon>CS clade</taxon>
        <taxon>Chlamydomonadales</taxon>
        <taxon>Chlamydomonadaceae</taxon>
        <taxon>Polytomella</taxon>
    </lineage>
</organism>
<dbReference type="InterPro" id="IPR013057">
    <property type="entry name" value="AA_transpt_TM"/>
</dbReference>
<keyword evidence="2 6" id="KW-0812">Transmembrane</keyword>
<feature type="domain" description="Amino acid transporter transmembrane" evidence="8">
    <location>
        <begin position="66"/>
        <end position="123"/>
    </location>
</feature>
<feature type="transmembrane region" description="Helical" evidence="6">
    <location>
        <begin position="139"/>
        <end position="166"/>
    </location>
</feature>
<evidence type="ECO:0000256" key="5">
    <source>
        <dbReference type="ARBA" id="ARBA00023136"/>
    </source>
</evidence>
<proteinExistence type="predicted"/>
<evidence type="ECO:0000256" key="2">
    <source>
        <dbReference type="ARBA" id="ARBA00022692"/>
    </source>
</evidence>
<evidence type="ECO:0000256" key="7">
    <source>
        <dbReference type="SAM" id="SignalP"/>
    </source>
</evidence>
<accession>A0A7S0YJG1</accession>
<keyword evidence="4 6" id="KW-1133">Transmembrane helix</keyword>
<evidence type="ECO:0000256" key="6">
    <source>
        <dbReference type="SAM" id="Phobius"/>
    </source>
</evidence>
<dbReference type="Pfam" id="PF01490">
    <property type="entry name" value="Aa_trans"/>
    <property type="match status" value="1"/>
</dbReference>
<keyword evidence="3" id="KW-0813">Transport</keyword>
<feature type="signal peptide" evidence="7">
    <location>
        <begin position="1"/>
        <end position="22"/>
    </location>
</feature>
<keyword evidence="7" id="KW-0732">Signal</keyword>